<dbReference type="GO" id="GO:0005737">
    <property type="term" value="C:cytoplasm"/>
    <property type="evidence" value="ECO:0007669"/>
    <property type="project" value="TreeGrafter"/>
</dbReference>
<dbReference type="AlphaFoldDB" id="A0A1I7N7S4"/>
<name>A0A1I7N7S4_9BACT</name>
<gene>
    <name evidence="3" type="ORF">SAMN05660895_0847</name>
</gene>
<organism evidence="3 4">
    <name type="scientific">Thermoflavifilum thermophilum</name>
    <dbReference type="NCBI Taxonomy" id="1393122"/>
    <lineage>
        <taxon>Bacteria</taxon>
        <taxon>Pseudomonadati</taxon>
        <taxon>Bacteroidota</taxon>
        <taxon>Chitinophagia</taxon>
        <taxon>Chitinophagales</taxon>
        <taxon>Chitinophagaceae</taxon>
        <taxon>Thermoflavifilum</taxon>
    </lineage>
</organism>
<dbReference type="PANTHER" id="PTHR31901">
    <property type="entry name" value="GH3 DOMAIN-CONTAINING PROTEIN"/>
    <property type="match status" value="1"/>
</dbReference>
<dbReference type="RefSeq" id="WP_092458164.1">
    <property type="nucleotide sequence ID" value="NZ_FPCJ01000001.1"/>
</dbReference>
<dbReference type="EMBL" id="FPCJ01000001">
    <property type="protein sequence ID" value="SFV30633.1"/>
    <property type="molecule type" value="Genomic_DNA"/>
</dbReference>
<dbReference type="InterPro" id="IPR055378">
    <property type="entry name" value="GH3_C"/>
</dbReference>
<evidence type="ECO:0000313" key="3">
    <source>
        <dbReference type="EMBL" id="SFV30633.1"/>
    </source>
</evidence>
<dbReference type="STRING" id="1393122.SAMN05660895_0847"/>
<reference evidence="4" key="1">
    <citation type="submission" date="2016-10" db="EMBL/GenBank/DDBJ databases">
        <authorList>
            <person name="Varghese N."/>
            <person name="Submissions S."/>
        </authorList>
    </citation>
    <scope>NUCLEOTIDE SEQUENCE [LARGE SCALE GENOMIC DNA]</scope>
    <source>
        <strain evidence="4">DSM 14807</strain>
    </source>
</reference>
<proteinExistence type="predicted"/>
<dbReference type="InterPro" id="IPR055377">
    <property type="entry name" value="GH3_M"/>
</dbReference>
<evidence type="ECO:0000313" key="4">
    <source>
        <dbReference type="Proteomes" id="UP000199537"/>
    </source>
</evidence>
<dbReference type="GO" id="GO:0016881">
    <property type="term" value="F:acid-amino acid ligase activity"/>
    <property type="evidence" value="ECO:0007669"/>
    <property type="project" value="TreeGrafter"/>
</dbReference>
<evidence type="ECO:0000259" key="1">
    <source>
        <dbReference type="Pfam" id="PF23571"/>
    </source>
</evidence>
<dbReference type="PANTHER" id="PTHR31901:SF9">
    <property type="entry name" value="GH3 DOMAIN-CONTAINING PROTEIN"/>
    <property type="match status" value="1"/>
</dbReference>
<dbReference type="Pfam" id="PF23571">
    <property type="entry name" value="GH3_M"/>
    <property type="match status" value="1"/>
</dbReference>
<dbReference type="Proteomes" id="UP000199537">
    <property type="component" value="Unassembled WGS sequence"/>
</dbReference>
<evidence type="ECO:0000259" key="2">
    <source>
        <dbReference type="Pfam" id="PF23572"/>
    </source>
</evidence>
<dbReference type="Pfam" id="PF03321">
    <property type="entry name" value="GH3"/>
    <property type="match status" value="1"/>
</dbReference>
<accession>A0A1I7N7S4</accession>
<feature type="domain" description="GH3 middle" evidence="1">
    <location>
        <begin position="312"/>
        <end position="381"/>
    </location>
</feature>
<dbReference type="Pfam" id="PF23572">
    <property type="entry name" value="GH3_C"/>
    <property type="match status" value="1"/>
</dbReference>
<feature type="domain" description="GH3 C-terminal" evidence="2">
    <location>
        <begin position="396"/>
        <end position="509"/>
    </location>
</feature>
<keyword evidence="4" id="KW-1185">Reference proteome</keyword>
<dbReference type="InterPro" id="IPR004993">
    <property type="entry name" value="GH3"/>
</dbReference>
<dbReference type="OrthoDB" id="5678283at2"/>
<protein>
    <submittedName>
        <fullName evidence="3">GH3 auxin-responsive promoter</fullName>
    </submittedName>
</protein>
<sequence>MKKLLSPALSQIARLRWGRIEYFINNPFEVQQQWLQQLLSAAQYTVFGREYRFSQIHTLQEYKQQVPVHDYESLKPYIFRIMEGEQNVLWNTPIRWFAKSSGTTSDKSKFIPVSSESLQECHYRAGRDVISIYYKNFPDSDLLTGKGLVIGGSHQVNKLNEASYYGDLSAVMLQNMPFYGQLIRTPDLSIALMDEWEEKINRMAYTTIQENVTSIAGVPTWTMVLIKKIFEITGTQNLLDVWPNLELYMHGGVSFTPYRSQFHKLIPSPHMHYLETYNASEGFFAAQDQLCDALCTSSDEVDPANASPGMLLFLNHGIYYEFMPMEELGKDNPQTLSLREVETGQSYALVISTNGGLWRYLIGDTIEFVSLQPFRIRVTGRTKSFINAFGEEVVVENADRAIAEACKHTGAQVSDYTAAPLFFEQQSVGAHEWLIEFEIPPDSLSRFTEILDRTLQSINSDYEAKRYKNIALHPPVVIPVPRGTFHQWLKLKRKLGGQHKVPRLNNNRQMIEEIKSIFLKQTDQHLF</sequence>